<organism evidence="3 4">
    <name type="scientific">Triparma verrucosa</name>
    <dbReference type="NCBI Taxonomy" id="1606542"/>
    <lineage>
        <taxon>Eukaryota</taxon>
        <taxon>Sar</taxon>
        <taxon>Stramenopiles</taxon>
        <taxon>Ochrophyta</taxon>
        <taxon>Bolidophyceae</taxon>
        <taxon>Parmales</taxon>
        <taxon>Triparmaceae</taxon>
        <taxon>Triparma</taxon>
    </lineage>
</organism>
<dbReference type="Gene3D" id="2.20.70.10">
    <property type="match status" value="1"/>
</dbReference>
<dbReference type="Proteomes" id="UP001165160">
    <property type="component" value="Unassembled WGS sequence"/>
</dbReference>
<dbReference type="EMBL" id="BRXX01000509">
    <property type="protein sequence ID" value="GMI15015.1"/>
    <property type="molecule type" value="Genomic_DNA"/>
</dbReference>
<protein>
    <recommendedName>
        <fullName evidence="2">WW domain-containing protein</fullName>
    </recommendedName>
</protein>
<evidence type="ECO:0000256" key="1">
    <source>
        <dbReference type="SAM" id="MobiDB-lite"/>
    </source>
</evidence>
<dbReference type="InterPro" id="IPR036020">
    <property type="entry name" value="WW_dom_sf"/>
</dbReference>
<sequence length="215" mass="25545">MDKSNNEVRDAIVRKVHFDDEQPYYTISFVGEEGSERQTTRARLTKKWAPVEEEEEEEEEEAPPRLEWTRYKDERGHNYYYNNRTGASTYMNPYAKRPTDGDESSDDDEEEVVFELPKDPDLLGFLVFCAILVQKHFRGNLVRKIVRERRCEAVARRVQARARGMLGRNFARRMFAKQIRKTFEGGSWIYEDVTTKQIFFERPVIFKFLFPNSTF</sequence>
<dbReference type="InterPro" id="IPR000048">
    <property type="entry name" value="IQ_motif_EF-hand-BS"/>
</dbReference>
<dbReference type="SUPFAM" id="SSF51045">
    <property type="entry name" value="WW domain"/>
    <property type="match status" value="1"/>
</dbReference>
<feature type="compositionally biased region" description="Acidic residues" evidence="1">
    <location>
        <begin position="51"/>
        <end position="61"/>
    </location>
</feature>
<dbReference type="AlphaFoldDB" id="A0A9W7FN17"/>
<dbReference type="PROSITE" id="PS01159">
    <property type="entry name" value="WW_DOMAIN_1"/>
    <property type="match status" value="1"/>
</dbReference>
<feature type="region of interest" description="Disordered" evidence="1">
    <location>
        <begin position="33"/>
        <end position="67"/>
    </location>
</feature>
<reference evidence="4" key="1">
    <citation type="journal article" date="2023" name="Commun. Biol.">
        <title>Genome analysis of Parmales, the sister group of diatoms, reveals the evolutionary specialization of diatoms from phago-mixotrophs to photoautotrophs.</title>
        <authorList>
            <person name="Ban H."/>
            <person name="Sato S."/>
            <person name="Yoshikawa S."/>
            <person name="Yamada K."/>
            <person name="Nakamura Y."/>
            <person name="Ichinomiya M."/>
            <person name="Sato N."/>
            <person name="Blanc-Mathieu R."/>
            <person name="Endo H."/>
            <person name="Kuwata A."/>
            <person name="Ogata H."/>
        </authorList>
    </citation>
    <scope>NUCLEOTIDE SEQUENCE [LARGE SCALE GENOMIC DNA]</scope>
    <source>
        <strain evidence="4">NIES 3699</strain>
    </source>
</reference>
<evidence type="ECO:0000259" key="2">
    <source>
        <dbReference type="PROSITE" id="PS50020"/>
    </source>
</evidence>
<dbReference type="PROSITE" id="PS50020">
    <property type="entry name" value="WW_DOMAIN_2"/>
    <property type="match status" value="1"/>
</dbReference>
<evidence type="ECO:0000313" key="3">
    <source>
        <dbReference type="EMBL" id="GMI15015.1"/>
    </source>
</evidence>
<feature type="domain" description="WW" evidence="2">
    <location>
        <begin position="68"/>
        <end position="95"/>
    </location>
</feature>
<dbReference type="PROSITE" id="PS50096">
    <property type="entry name" value="IQ"/>
    <property type="match status" value="2"/>
</dbReference>
<dbReference type="Pfam" id="PF00612">
    <property type="entry name" value="IQ"/>
    <property type="match status" value="1"/>
</dbReference>
<feature type="region of interest" description="Disordered" evidence="1">
    <location>
        <begin position="90"/>
        <end position="109"/>
    </location>
</feature>
<dbReference type="InterPro" id="IPR001202">
    <property type="entry name" value="WW_dom"/>
</dbReference>
<keyword evidence="4" id="KW-1185">Reference proteome</keyword>
<evidence type="ECO:0000313" key="4">
    <source>
        <dbReference type="Proteomes" id="UP001165160"/>
    </source>
</evidence>
<gene>
    <name evidence="3" type="ORF">TrVE_jg10981</name>
</gene>
<comment type="caution">
    <text evidence="3">The sequence shown here is derived from an EMBL/GenBank/DDBJ whole genome shotgun (WGS) entry which is preliminary data.</text>
</comment>
<proteinExistence type="predicted"/>
<dbReference type="CDD" id="cd00201">
    <property type="entry name" value="WW"/>
    <property type="match status" value="1"/>
</dbReference>
<name>A0A9W7FN17_9STRA</name>
<accession>A0A9W7FN17</accession>